<accession>X1LQU0</accession>
<dbReference type="AlphaFoldDB" id="X1LQU0"/>
<proteinExistence type="predicted"/>
<reference evidence="1" key="1">
    <citation type="journal article" date="2014" name="Front. Microbiol.">
        <title>High frequency of phylogenetically diverse reductive dehalogenase-homologous genes in deep subseafloor sedimentary metagenomes.</title>
        <authorList>
            <person name="Kawai M."/>
            <person name="Futagami T."/>
            <person name="Toyoda A."/>
            <person name="Takaki Y."/>
            <person name="Nishi S."/>
            <person name="Hori S."/>
            <person name="Arai W."/>
            <person name="Tsubouchi T."/>
            <person name="Morono Y."/>
            <person name="Uchiyama I."/>
            <person name="Ito T."/>
            <person name="Fujiyama A."/>
            <person name="Inagaki F."/>
            <person name="Takami H."/>
        </authorList>
    </citation>
    <scope>NUCLEOTIDE SEQUENCE</scope>
    <source>
        <strain evidence="1">Expedition CK06-06</strain>
    </source>
</reference>
<name>X1LQU0_9ZZZZ</name>
<organism evidence="1">
    <name type="scientific">marine sediment metagenome</name>
    <dbReference type="NCBI Taxonomy" id="412755"/>
    <lineage>
        <taxon>unclassified sequences</taxon>
        <taxon>metagenomes</taxon>
        <taxon>ecological metagenomes</taxon>
    </lineage>
</organism>
<evidence type="ECO:0000313" key="1">
    <source>
        <dbReference type="EMBL" id="GAI04775.1"/>
    </source>
</evidence>
<sequence length="40" mass="4790">MLLAELRRAKELPTEFLRLDAVDQRKFVEDLTQRLPPPWP</sequence>
<comment type="caution">
    <text evidence="1">The sequence shown here is derived from an EMBL/GenBank/DDBJ whole genome shotgun (WGS) entry which is preliminary data.</text>
</comment>
<gene>
    <name evidence="1" type="ORF">S06H3_19275</name>
</gene>
<protein>
    <submittedName>
        <fullName evidence="1">Uncharacterized protein</fullName>
    </submittedName>
</protein>
<dbReference type="EMBL" id="BARV01009851">
    <property type="protein sequence ID" value="GAI04775.1"/>
    <property type="molecule type" value="Genomic_DNA"/>
</dbReference>